<dbReference type="AlphaFoldDB" id="A0A9W7Y6Q8"/>
<feature type="region of interest" description="Disordered" evidence="1">
    <location>
        <begin position="297"/>
        <end position="438"/>
    </location>
</feature>
<feature type="compositionally biased region" description="Low complexity" evidence="1">
    <location>
        <begin position="386"/>
        <end position="407"/>
    </location>
</feature>
<keyword evidence="4" id="KW-1185">Reference proteome</keyword>
<evidence type="ECO:0000313" key="4">
    <source>
        <dbReference type="Proteomes" id="UP001149813"/>
    </source>
</evidence>
<dbReference type="SUPFAM" id="SSF48350">
    <property type="entry name" value="GTPase activation domain, GAP"/>
    <property type="match status" value="1"/>
</dbReference>
<dbReference type="PANTHER" id="PTHR45808">
    <property type="entry name" value="RHO GTPASE-ACTIVATING PROTEIN 68F"/>
    <property type="match status" value="1"/>
</dbReference>
<dbReference type="CDD" id="cd00159">
    <property type="entry name" value="RhoGAP"/>
    <property type="match status" value="1"/>
</dbReference>
<dbReference type="GO" id="GO:0005737">
    <property type="term" value="C:cytoplasm"/>
    <property type="evidence" value="ECO:0007669"/>
    <property type="project" value="TreeGrafter"/>
</dbReference>
<evidence type="ECO:0000313" key="3">
    <source>
        <dbReference type="EMBL" id="KAJ1724425.1"/>
    </source>
</evidence>
<evidence type="ECO:0000256" key="1">
    <source>
        <dbReference type="SAM" id="MobiDB-lite"/>
    </source>
</evidence>
<dbReference type="SMART" id="SM00324">
    <property type="entry name" value="RhoGAP"/>
    <property type="match status" value="1"/>
</dbReference>
<gene>
    <name evidence="3" type="ORF">LPJ53_001325</name>
</gene>
<protein>
    <recommendedName>
        <fullName evidence="2">Rho-GAP domain-containing protein</fullName>
    </recommendedName>
</protein>
<dbReference type="EMBL" id="JANBOJ010000032">
    <property type="protein sequence ID" value="KAJ1724425.1"/>
    <property type="molecule type" value="Genomic_DNA"/>
</dbReference>
<sequence>MKAEHAINMPKSPSHAARANIGESQRYSGDINPDTLVYGVPLEPLMNTADGLRVLPRPIRECIAFINHHGLATEGLFRRSPPSTALRSAKDGYNRGQSVDLALAGVHVAAVLLKLFFRELPEPVFSSSNYDIVRALPASISSSPDDTSSTDVAKQMDAVRARYVEEVILPSLRPEYRLLLCFVCALLHMVARNESANRMTAYSLAIVWAPNLARSSNPVLDVTMCGAGPGAATVGSVVQIMVQMFDRVFSQELRLILANFGGSSGGQETTAGIDQADEVLRIVDRMNRGEYRGVHVAAATPPKLPPRRVASPEAAAASSPAARPTPPLPPRRSVAEDQKADEGNRSDNDDEGDDDDGDTQMFADAESDSPAAKDPTKNEARAANKSPSVESSSLAESSLVEPSLAESAHSKNNDVQEASTAAPADAETETETEAKQQL</sequence>
<dbReference type="Proteomes" id="UP001149813">
    <property type="component" value="Unassembled WGS sequence"/>
</dbReference>
<dbReference type="InterPro" id="IPR000198">
    <property type="entry name" value="RhoGAP_dom"/>
</dbReference>
<reference evidence="3" key="1">
    <citation type="submission" date="2022-07" db="EMBL/GenBank/DDBJ databases">
        <title>Phylogenomic reconstructions and comparative analyses of Kickxellomycotina fungi.</title>
        <authorList>
            <person name="Reynolds N.K."/>
            <person name="Stajich J.E."/>
            <person name="Barry K."/>
            <person name="Grigoriev I.V."/>
            <person name="Crous P."/>
            <person name="Smith M.E."/>
        </authorList>
    </citation>
    <scope>NUCLEOTIDE SEQUENCE</scope>
    <source>
        <strain evidence="3">NBRC 32514</strain>
    </source>
</reference>
<feature type="compositionally biased region" description="Basic and acidic residues" evidence="1">
    <location>
        <begin position="333"/>
        <end position="347"/>
    </location>
</feature>
<dbReference type="Pfam" id="PF00620">
    <property type="entry name" value="RhoGAP"/>
    <property type="match status" value="1"/>
</dbReference>
<organism evidence="3 4">
    <name type="scientific">Coemansia erecta</name>
    <dbReference type="NCBI Taxonomy" id="147472"/>
    <lineage>
        <taxon>Eukaryota</taxon>
        <taxon>Fungi</taxon>
        <taxon>Fungi incertae sedis</taxon>
        <taxon>Zoopagomycota</taxon>
        <taxon>Kickxellomycotina</taxon>
        <taxon>Kickxellomycetes</taxon>
        <taxon>Kickxellales</taxon>
        <taxon>Kickxellaceae</taxon>
        <taxon>Coemansia</taxon>
    </lineage>
</organism>
<dbReference type="GO" id="GO:0005096">
    <property type="term" value="F:GTPase activator activity"/>
    <property type="evidence" value="ECO:0007669"/>
    <property type="project" value="TreeGrafter"/>
</dbReference>
<dbReference type="PANTHER" id="PTHR45808:SF2">
    <property type="entry name" value="RHO GTPASE-ACTIVATING PROTEIN 68F"/>
    <property type="match status" value="1"/>
</dbReference>
<dbReference type="InterPro" id="IPR008936">
    <property type="entry name" value="Rho_GTPase_activation_prot"/>
</dbReference>
<feature type="domain" description="Rho-GAP" evidence="2">
    <location>
        <begin position="40"/>
        <end position="249"/>
    </location>
</feature>
<feature type="compositionally biased region" description="Low complexity" evidence="1">
    <location>
        <begin position="307"/>
        <end position="322"/>
    </location>
</feature>
<dbReference type="Gene3D" id="1.10.555.10">
    <property type="entry name" value="Rho GTPase activation protein"/>
    <property type="match status" value="1"/>
</dbReference>
<comment type="caution">
    <text evidence="3">The sequence shown here is derived from an EMBL/GenBank/DDBJ whole genome shotgun (WGS) entry which is preliminary data.</text>
</comment>
<accession>A0A9W7Y6Q8</accession>
<proteinExistence type="predicted"/>
<dbReference type="GO" id="GO:0007264">
    <property type="term" value="P:small GTPase-mediated signal transduction"/>
    <property type="evidence" value="ECO:0007669"/>
    <property type="project" value="TreeGrafter"/>
</dbReference>
<feature type="compositionally biased region" description="Acidic residues" evidence="1">
    <location>
        <begin position="348"/>
        <end position="358"/>
    </location>
</feature>
<dbReference type="PROSITE" id="PS50238">
    <property type="entry name" value="RHOGAP"/>
    <property type="match status" value="1"/>
</dbReference>
<evidence type="ECO:0000259" key="2">
    <source>
        <dbReference type="PROSITE" id="PS50238"/>
    </source>
</evidence>
<name>A0A9W7Y6Q8_9FUNG</name>
<dbReference type="OrthoDB" id="19923at2759"/>